<evidence type="ECO:0000256" key="11">
    <source>
        <dbReference type="PIRNR" id="PIRNR016308"/>
    </source>
</evidence>
<evidence type="ECO:0000256" key="2">
    <source>
        <dbReference type="ARBA" id="ARBA00009085"/>
    </source>
</evidence>
<dbReference type="InterPro" id="IPR038765">
    <property type="entry name" value="Papain-like_cys_pep_sf"/>
</dbReference>
<evidence type="ECO:0000256" key="13">
    <source>
        <dbReference type="RuleBase" id="RU366025"/>
    </source>
</evidence>
<dbReference type="EC" id="3.4.19.12" evidence="11 13"/>
<evidence type="ECO:0000313" key="18">
    <source>
        <dbReference type="Proteomes" id="UP001497383"/>
    </source>
</evidence>
<evidence type="ECO:0000256" key="5">
    <source>
        <dbReference type="ARBA" id="ARBA00022737"/>
    </source>
</evidence>
<feature type="domain" description="UBA" evidence="14">
    <location>
        <begin position="584"/>
        <end position="625"/>
    </location>
</feature>
<evidence type="ECO:0000259" key="15">
    <source>
        <dbReference type="PROSITE" id="PS50235"/>
    </source>
</evidence>
<keyword evidence="3 11" id="KW-0645">Protease</keyword>
<dbReference type="Gene3D" id="1.10.8.10">
    <property type="entry name" value="DNA helicase RuvA subunit, C-terminal domain"/>
    <property type="match status" value="2"/>
</dbReference>
<reference evidence="17 18" key="1">
    <citation type="submission" date="2024-03" db="EMBL/GenBank/DDBJ databases">
        <authorList>
            <person name="Brejova B."/>
        </authorList>
    </citation>
    <scope>NUCLEOTIDE SEQUENCE [LARGE SCALE GENOMIC DNA]</scope>
    <source>
        <strain evidence="17 18">CBS 14171</strain>
    </source>
</reference>
<dbReference type="PANTHER" id="PTHR24006:SF664">
    <property type="entry name" value="UBIQUITIN CARBOXYL-TERMINAL HYDROLASE"/>
    <property type="match status" value="1"/>
</dbReference>
<dbReference type="PIRSF" id="PIRSF016308">
    <property type="entry name" value="UBP"/>
    <property type="match status" value="1"/>
</dbReference>
<organism evidence="17 18">
    <name type="scientific">Lodderomyces beijingensis</name>
    <dbReference type="NCBI Taxonomy" id="1775926"/>
    <lineage>
        <taxon>Eukaryota</taxon>
        <taxon>Fungi</taxon>
        <taxon>Dikarya</taxon>
        <taxon>Ascomycota</taxon>
        <taxon>Saccharomycotina</taxon>
        <taxon>Pichiomycetes</taxon>
        <taxon>Debaryomycetaceae</taxon>
        <taxon>Candida/Lodderomyces clade</taxon>
        <taxon>Lodderomyces</taxon>
    </lineage>
</organism>
<dbReference type="InterPro" id="IPR013083">
    <property type="entry name" value="Znf_RING/FYVE/PHD"/>
</dbReference>
<evidence type="ECO:0000256" key="8">
    <source>
        <dbReference type="ARBA" id="ARBA00022801"/>
    </source>
</evidence>
<feature type="domain" description="UBA" evidence="14">
    <location>
        <begin position="648"/>
        <end position="688"/>
    </location>
</feature>
<dbReference type="PROSITE" id="PS00973">
    <property type="entry name" value="USP_2"/>
    <property type="match status" value="1"/>
</dbReference>
<evidence type="ECO:0000256" key="3">
    <source>
        <dbReference type="ARBA" id="ARBA00022670"/>
    </source>
</evidence>
<dbReference type="InterPro" id="IPR028889">
    <property type="entry name" value="USP"/>
</dbReference>
<dbReference type="SUPFAM" id="SSF46934">
    <property type="entry name" value="UBA-like"/>
    <property type="match status" value="1"/>
</dbReference>
<name>A0ABP0ZSZ0_9ASCO</name>
<dbReference type="InterPro" id="IPR050164">
    <property type="entry name" value="Peptidase_C19"/>
</dbReference>
<dbReference type="PANTHER" id="PTHR24006">
    <property type="entry name" value="UBIQUITIN CARBOXYL-TERMINAL HYDROLASE"/>
    <property type="match status" value="1"/>
</dbReference>
<evidence type="ECO:0000256" key="6">
    <source>
        <dbReference type="ARBA" id="ARBA00022771"/>
    </source>
</evidence>
<gene>
    <name evidence="17" type="ORF">LODBEIA_P44450</name>
</gene>
<keyword evidence="8 11" id="KW-0378">Hydrolase</keyword>
<evidence type="ECO:0000259" key="16">
    <source>
        <dbReference type="PROSITE" id="PS50271"/>
    </source>
</evidence>
<evidence type="ECO:0000259" key="14">
    <source>
        <dbReference type="PROSITE" id="PS50030"/>
    </source>
</evidence>
<dbReference type="SUPFAM" id="SSF54001">
    <property type="entry name" value="Cysteine proteinases"/>
    <property type="match status" value="1"/>
</dbReference>
<dbReference type="EMBL" id="OZ022409">
    <property type="protein sequence ID" value="CAK9440345.1"/>
    <property type="molecule type" value="Genomic_DNA"/>
</dbReference>
<dbReference type="RefSeq" id="XP_066831383.1">
    <property type="nucleotide sequence ID" value="XM_066974667.1"/>
</dbReference>
<dbReference type="CDD" id="cd14385">
    <property type="entry name" value="UBA1_spUBP14_like"/>
    <property type="match status" value="1"/>
</dbReference>
<dbReference type="InterPro" id="IPR009060">
    <property type="entry name" value="UBA-like_sf"/>
</dbReference>
<dbReference type="Gene3D" id="3.90.70.10">
    <property type="entry name" value="Cysteine proteinases"/>
    <property type="match status" value="1"/>
</dbReference>
<dbReference type="PROSITE" id="PS50271">
    <property type="entry name" value="ZF_UBP"/>
    <property type="match status" value="1"/>
</dbReference>
<dbReference type="InterPro" id="IPR033864">
    <property type="entry name" value="UBA2_scUBP14-like"/>
</dbReference>
<keyword evidence="7 11" id="KW-0833">Ubl conjugation pathway</keyword>
<dbReference type="CDD" id="cd02658">
    <property type="entry name" value="Peptidase_C19B"/>
    <property type="match status" value="1"/>
</dbReference>
<comment type="catalytic activity">
    <reaction evidence="1 11 13">
        <text>Thiol-dependent hydrolysis of ester, thioester, amide, peptide and isopeptide bonds formed by the C-terminal Gly of ubiquitin (a 76-residue protein attached to proteins as an intracellular targeting signal).</text>
        <dbReference type="EC" id="3.4.19.12"/>
    </reaction>
</comment>
<dbReference type="InterPro" id="IPR001394">
    <property type="entry name" value="Peptidase_C19_UCH"/>
</dbReference>
<dbReference type="CDD" id="cd14298">
    <property type="entry name" value="UBA2_scUBP14_like"/>
    <property type="match status" value="1"/>
</dbReference>
<protein>
    <recommendedName>
        <fullName evidence="11 13">Ubiquitin carboxyl-terminal hydrolase</fullName>
        <ecNumber evidence="11 13">3.4.19.12</ecNumber>
    </recommendedName>
</protein>
<proteinExistence type="inferred from homology"/>
<dbReference type="Pfam" id="PF17807">
    <property type="entry name" value="zf-UBP_var"/>
    <property type="match status" value="1"/>
</dbReference>
<keyword evidence="9 11" id="KW-0788">Thiol protease</keyword>
<dbReference type="GeneID" id="92209641"/>
<dbReference type="SMART" id="SM00165">
    <property type="entry name" value="UBA"/>
    <property type="match status" value="2"/>
</dbReference>
<dbReference type="InterPro" id="IPR016652">
    <property type="entry name" value="Ubiquitinyl_hydrolase"/>
</dbReference>
<keyword evidence="6 12" id="KW-0863">Zinc-finger</keyword>
<evidence type="ECO:0000256" key="9">
    <source>
        <dbReference type="ARBA" id="ARBA00022807"/>
    </source>
</evidence>
<feature type="domain" description="UBP-type" evidence="16">
    <location>
        <begin position="163"/>
        <end position="273"/>
    </location>
</feature>
<evidence type="ECO:0000256" key="1">
    <source>
        <dbReference type="ARBA" id="ARBA00000707"/>
    </source>
</evidence>
<dbReference type="InterPro" id="IPR015940">
    <property type="entry name" value="UBA"/>
</dbReference>
<evidence type="ECO:0000313" key="17">
    <source>
        <dbReference type="EMBL" id="CAK9440345.1"/>
    </source>
</evidence>
<keyword evidence="18" id="KW-1185">Reference proteome</keyword>
<dbReference type="SUPFAM" id="SSF57850">
    <property type="entry name" value="RING/U-box"/>
    <property type="match status" value="1"/>
</dbReference>
<feature type="domain" description="USP" evidence="15">
    <location>
        <begin position="315"/>
        <end position="790"/>
    </location>
</feature>
<dbReference type="PROSITE" id="PS00972">
    <property type="entry name" value="USP_1"/>
    <property type="match status" value="1"/>
</dbReference>
<keyword evidence="10 11" id="KW-0862">Zinc</keyword>
<evidence type="ECO:0000256" key="7">
    <source>
        <dbReference type="ARBA" id="ARBA00022786"/>
    </source>
</evidence>
<keyword evidence="5" id="KW-0677">Repeat</keyword>
<sequence length="791" mass="88615">MAYLDLPIDIPKTVPPNAKVYKDDCIYSYDTPENNSNGIDVDLKTYKSYSRNADVNYTRQNYERTGNKLYLNINKTLKPQDEINKLLYDEQGEKNSKIQKLEIKDVRDDDYYVTNIGIYDVSQDKMYSRDEVSKEFNSLIEQILESNSSNKNEEIKQWEQEIVPCPHSIDLHPSPKPEFLDLTKCKQCDLKENLWICLHCGTLGCGRSQFGSSLTGNGHALQHYESNSDHPVALKLGSLSNDADSCDAYCYQCNEEVKVPDLALKIKVFGIDLSTAQKTEKSLVELNIDQNLNWDFKLEGAGGAHLPPVYGKGLTGMQNLGNSCYMNSVLQSLFDLNQYSHFFKNQAFDLAVDPTEDLRSQLIKLYDGIYSGRYSVPGSLKGDDYQLGIKPFAFKSLIGKNHEEFKTQRQQDAFEFLQYLLGKEDSEFGLELNKAFKFLFASKVICANCKHGSIKDELLDSISVPIIEPQQAKDGQKEQEEKTSIAKSLQSLTARENIEGYQCDDCHAEPGLAWKTLGFFNFPEYLILNVQRIKLENWTPKKVDTAVEIPFDLDLSKFGAPSFVDDEVQTATPASSQKPGNTFEANQEALNTLLAMGFPEPRCIKALHATGNSSAEDAMNWLFAHMDDPDIDAPLLDLSSPQPSSAPKVSDEAVATLASMGFSSKLAAKALHVTGGDPNAAVEWLFANPDDDGEIAADSSKPAVDVKKEEQELAEALRTKPGSDSKYALKSVICHKGTSPHTGHYVVFIKKLIDNEWKWVQFNDEKVVLCDESNLSEIEKTGYVYIFEKVH</sequence>
<keyword evidence="4 11" id="KW-0479">Metal-binding</keyword>
<evidence type="ECO:0000256" key="12">
    <source>
        <dbReference type="PROSITE-ProRule" id="PRU00502"/>
    </source>
</evidence>
<evidence type="ECO:0000256" key="10">
    <source>
        <dbReference type="ARBA" id="ARBA00022833"/>
    </source>
</evidence>
<dbReference type="InterPro" id="IPR018200">
    <property type="entry name" value="USP_CS"/>
</dbReference>
<dbReference type="PROSITE" id="PS50030">
    <property type="entry name" value="UBA"/>
    <property type="match status" value="2"/>
</dbReference>
<dbReference type="InterPro" id="IPR001607">
    <property type="entry name" value="Znf_UBP"/>
</dbReference>
<comment type="similarity">
    <text evidence="2 11 13">Belongs to the peptidase C19 family.</text>
</comment>
<dbReference type="Pfam" id="PF00627">
    <property type="entry name" value="UBA"/>
    <property type="match status" value="2"/>
</dbReference>
<dbReference type="SMART" id="SM00290">
    <property type="entry name" value="ZnF_UBP"/>
    <property type="match status" value="1"/>
</dbReference>
<accession>A0ABP0ZSZ0</accession>
<dbReference type="PROSITE" id="PS50235">
    <property type="entry name" value="USP_3"/>
    <property type="match status" value="1"/>
</dbReference>
<dbReference type="Proteomes" id="UP001497383">
    <property type="component" value="Chromosome 5"/>
</dbReference>
<dbReference type="Pfam" id="PF02148">
    <property type="entry name" value="zf-UBP"/>
    <property type="match status" value="1"/>
</dbReference>
<dbReference type="InterPro" id="IPR041432">
    <property type="entry name" value="UBP13_Znf-UBP_var"/>
</dbReference>
<evidence type="ECO:0000256" key="4">
    <source>
        <dbReference type="ARBA" id="ARBA00022723"/>
    </source>
</evidence>
<dbReference type="Gene3D" id="3.30.40.10">
    <property type="entry name" value="Zinc/RING finger domain, C3HC4 (zinc finger)"/>
    <property type="match status" value="2"/>
</dbReference>
<dbReference type="Pfam" id="PF00443">
    <property type="entry name" value="UCH"/>
    <property type="match status" value="1"/>
</dbReference>